<dbReference type="AlphaFoldDB" id="A0A1M3TSF8"/>
<accession>A0A1M3TSF8</accession>
<proteinExistence type="predicted"/>
<reference evidence="2" key="1">
    <citation type="journal article" date="2017" name="Genome Biol.">
        <title>Comparative genomics reveals high biological diversity and specific adaptations in the industrially and medically important fungal genus Aspergillus.</title>
        <authorList>
            <person name="de Vries R.P."/>
            <person name="Riley R."/>
            <person name="Wiebenga A."/>
            <person name="Aguilar-Osorio G."/>
            <person name="Amillis S."/>
            <person name="Uchima C.A."/>
            <person name="Anderluh G."/>
            <person name="Asadollahi M."/>
            <person name="Askin M."/>
            <person name="Barry K."/>
            <person name="Battaglia E."/>
            <person name="Bayram O."/>
            <person name="Benocci T."/>
            <person name="Braus-Stromeyer S.A."/>
            <person name="Caldana C."/>
            <person name="Canovas D."/>
            <person name="Cerqueira G.C."/>
            <person name="Chen F."/>
            <person name="Chen W."/>
            <person name="Choi C."/>
            <person name="Clum A."/>
            <person name="Dos Santos R.A."/>
            <person name="Damasio A.R."/>
            <person name="Diallinas G."/>
            <person name="Emri T."/>
            <person name="Fekete E."/>
            <person name="Flipphi M."/>
            <person name="Freyberg S."/>
            <person name="Gallo A."/>
            <person name="Gournas C."/>
            <person name="Habgood R."/>
            <person name="Hainaut M."/>
            <person name="Harispe M.L."/>
            <person name="Henrissat B."/>
            <person name="Hilden K.S."/>
            <person name="Hope R."/>
            <person name="Hossain A."/>
            <person name="Karabika E."/>
            <person name="Karaffa L."/>
            <person name="Karanyi Z."/>
            <person name="Krasevec N."/>
            <person name="Kuo A."/>
            <person name="Kusch H."/>
            <person name="LaButti K."/>
            <person name="Lagendijk E.L."/>
            <person name="Lapidus A."/>
            <person name="Levasseur A."/>
            <person name="Lindquist E."/>
            <person name="Lipzen A."/>
            <person name="Logrieco A.F."/>
            <person name="MacCabe A."/>
            <person name="Maekelae M.R."/>
            <person name="Malavazi I."/>
            <person name="Melin P."/>
            <person name="Meyer V."/>
            <person name="Mielnichuk N."/>
            <person name="Miskei M."/>
            <person name="Molnar A.P."/>
            <person name="Mule G."/>
            <person name="Ngan C.Y."/>
            <person name="Orejas M."/>
            <person name="Orosz E."/>
            <person name="Ouedraogo J.P."/>
            <person name="Overkamp K.M."/>
            <person name="Park H.-S."/>
            <person name="Perrone G."/>
            <person name="Piumi F."/>
            <person name="Punt P.J."/>
            <person name="Ram A.F."/>
            <person name="Ramon A."/>
            <person name="Rauscher S."/>
            <person name="Record E."/>
            <person name="Riano-Pachon D.M."/>
            <person name="Robert V."/>
            <person name="Roehrig J."/>
            <person name="Ruller R."/>
            <person name="Salamov A."/>
            <person name="Salih N.S."/>
            <person name="Samson R.A."/>
            <person name="Sandor E."/>
            <person name="Sanguinetti M."/>
            <person name="Schuetze T."/>
            <person name="Sepcic K."/>
            <person name="Shelest E."/>
            <person name="Sherlock G."/>
            <person name="Sophianopoulou V."/>
            <person name="Squina F.M."/>
            <person name="Sun H."/>
            <person name="Susca A."/>
            <person name="Todd R.B."/>
            <person name="Tsang A."/>
            <person name="Unkles S.E."/>
            <person name="van de Wiele N."/>
            <person name="van Rossen-Uffink D."/>
            <person name="Oliveira J.V."/>
            <person name="Vesth T.C."/>
            <person name="Visser J."/>
            <person name="Yu J.-H."/>
            <person name="Zhou M."/>
            <person name="Andersen M.R."/>
            <person name="Archer D.B."/>
            <person name="Baker S.E."/>
            <person name="Benoit I."/>
            <person name="Brakhage A.A."/>
            <person name="Braus G.H."/>
            <person name="Fischer R."/>
            <person name="Frisvad J.C."/>
            <person name="Goldman G.H."/>
            <person name="Houbraken J."/>
            <person name="Oakley B."/>
            <person name="Pocsi I."/>
            <person name="Scazzocchio C."/>
            <person name="Seiboth B."/>
            <person name="vanKuyk P.A."/>
            <person name="Wortman J."/>
            <person name="Dyer P.S."/>
            <person name="Grigoriev I.V."/>
        </authorList>
    </citation>
    <scope>NUCLEOTIDE SEQUENCE [LARGE SCALE GENOMIC DNA]</scope>
    <source>
        <strain evidence="2">CBS 106.47</strain>
    </source>
</reference>
<dbReference type="EMBL" id="KV878238">
    <property type="protein sequence ID" value="OJZ89828.1"/>
    <property type="molecule type" value="Genomic_DNA"/>
</dbReference>
<organism evidence="1 2">
    <name type="scientific">Aspergillus luchuensis (strain CBS 106.47)</name>
    <dbReference type="NCBI Taxonomy" id="1137211"/>
    <lineage>
        <taxon>Eukaryota</taxon>
        <taxon>Fungi</taxon>
        <taxon>Dikarya</taxon>
        <taxon>Ascomycota</taxon>
        <taxon>Pezizomycotina</taxon>
        <taxon>Eurotiomycetes</taxon>
        <taxon>Eurotiomycetidae</taxon>
        <taxon>Eurotiales</taxon>
        <taxon>Aspergillaceae</taxon>
        <taxon>Aspergillus</taxon>
        <taxon>Aspergillus subgen. Circumdati</taxon>
    </lineage>
</organism>
<dbReference type="Proteomes" id="UP000184063">
    <property type="component" value="Unassembled WGS sequence"/>
</dbReference>
<sequence>MEYYPQGRLEYPSMSVVCVMDSQVRCADVRGHAYPDAFVSVMCVGSVREGRGVVSGMIRRTLKQMGIMLRWVRAKRCGSWAELGAAARGSYLLAAMATSYLWNPVGPFYSDAWTEYAVRNYGLSDGTMLGTYQWTLGSYSGLSGQRGPGKEYGIIVIVQEAMNMRCRLGVE</sequence>
<evidence type="ECO:0000313" key="2">
    <source>
        <dbReference type="Proteomes" id="UP000184063"/>
    </source>
</evidence>
<name>A0A1M3TSF8_ASPLC</name>
<gene>
    <name evidence="1" type="ORF">ASPFODRAFT_30676</name>
</gene>
<protein>
    <submittedName>
        <fullName evidence="1">Uncharacterized protein</fullName>
    </submittedName>
</protein>
<dbReference type="VEuPathDB" id="FungiDB:ASPFODRAFT_30676"/>
<evidence type="ECO:0000313" key="1">
    <source>
        <dbReference type="EMBL" id="OJZ89828.1"/>
    </source>
</evidence>